<evidence type="ECO:0000313" key="1">
    <source>
        <dbReference type="EMBL" id="MDR6460498.1"/>
    </source>
</evidence>
<reference evidence="1" key="1">
    <citation type="submission" date="2023-07" db="EMBL/GenBank/DDBJ databases">
        <title>Sorghum-associated microbial communities from plants grown in Nebraska, USA.</title>
        <authorList>
            <person name="Schachtman D."/>
        </authorList>
    </citation>
    <scope>NUCLEOTIDE SEQUENCE</scope>
    <source>
        <strain evidence="1">DS2329</strain>
    </source>
</reference>
<dbReference type="EMBL" id="JAVDQX010000004">
    <property type="protein sequence ID" value="MDR6460498.1"/>
    <property type="molecule type" value="Genomic_DNA"/>
</dbReference>
<gene>
    <name evidence="1" type="ORF">J2786_003632</name>
</gene>
<name>A0ACC6JC69_9FLAO</name>
<protein>
    <submittedName>
        <fullName evidence="1">Uncharacterized protein</fullName>
    </submittedName>
</protein>
<accession>A0ACC6JC69</accession>
<sequence>MKAKLLLISSFAVIAATGCKENGTKEIVKTEIAVEKNNQQPLDKTSTSSKESALKIEGDRVIIPNFKIEVNLSDKAVELLQKNKESIIASLFFYGDVADENSLPADIKKELGPNGLKLLVYDKEKVNVTQSNELEITHLSFPKKLYDALSDKDIYVNINVFSGRRVFKDNVLDMEFYDSKFNEIISHSGFINLNGRLLAENKN</sequence>
<comment type="caution">
    <text evidence="1">The sequence shown here is derived from an EMBL/GenBank/DDBJ whole genome shotgun (WGS) entry which is preliminary data.</text>
</comment>
<keyword evidence="2" id="KW-1185">Reference proteome</keyword>
<proteinExistence type="predicted"/>
<organism evidence="1 2">
    <name type="scientific">Chryseobacterium vietnamense</name>
    <dbReference type="NCBI Taxonomy" id="866785"/>
    <lineage>
        <taxon>Bacteria</taxon>
        <taxon>Pseudomonadati</taxon>
        <taxon>Bacteroidota</taxon>
        <taxon>Flavobacteriia</taxon>
        <taxon>Flavobacteriales</taxon>
        <taxon>Weeksellaceae</taxon>
        <taxon>Chryseobacterium group</taxon>
        <taxon>Chryseobacterium</taxon>
    </lineage>
</organism>
<dbReference type="Proteomes" id="UP001184833">
    <property type="component" value="Unassembled WGS sequence"/>
</dbReference>
<evidence type="ECO:0000313" key="2">
    <source>
        <dbReference type="Proteomes" id="UP001184833"/>
    </source>
</evidence>